<dbReference type="CDD" id="cd21254">
    <property type="entry name" value="CH_EHBP1"/>
    <property type="match status" value="1"/>
</dbReference>
<dbReference type="PROSITE" id="PS50021">
    <property type="entry name" value="CH"/>
    <property type="match status" value="1"/>
</dbReference>
<keyword evidence="4" id="KW-0175">Coiled coil</keyword>
<feature type="region of interest" description="Disordered" evidence="5">
    <location>
        <begin position="280"/>
        <end position="403"/>
    </location>
</feature>
<sequence length="1157" mass="131868">MASVWKRLQRVGKHASKFQFVASYQELMVECTKKWQPDKLVVVWTRRSRRKSSKAHSWQPGIKNPYRGVVVWPVPENIEITVTLFKDPHAEEFEDKEWTFVIENESPSGRRKALATSSINMKQYASPMPTQTDVKLKFKPLSKKVVSATLQFSLSCIFLREGKATDEDMQSLASLMSMKQADIGNLDDFEEDNEDDDENRVNQEEKAAKITELISKLNFLDEAEKDLATVNSNPFDDPDVLELNPFGDPDSEEPITETALLKKTEESFYNNSYNPFKDVHTPQYSNPFDEPETFVTMKESPSQSTKRKNVRPVDMSKYLYADSSKTEEELDESNPFYEPKPTLPASNLANPVQELETERRVKRKAPAPPVLSPKTGRVNENTVVSAGKDLSTSPKLSPIPSPILRRKPNASQSLLVWCKEVTKNYRGVKITNFTTSWRNGLSFCAILHHFRPDLIDYKSLNPQDIKENNKKAYDGFASIGISRLLEPSDMVLLAIPDKLTVMTYLYQIRAHFSGQELNVVQIEENSSKSTYKVGNYETDTNSSVDQEKFYAELSDLKSEPELQRPTSGAVDFLSQDDSVFVNDSGVGESESEHQTPDDHLSPSTASPYCRRTKSDTEPQKSQQSSGRTSGSDDTGMCSNTESTQAQVLLGKKRVLKAETLELSDLYVSDKKKEESSTFVCEETDQQKLQTLNGNNLEEEILENSRPLECKSDTETPIKTTSTSPPSIPGYSYHRDADLAKKKHTSLRQTESDPDADRTPLNHANHSTKTVQHRMLSRQEELKERARVLLEQARRDAALKAGNKQNTNAATPLCSRQISDQQDEERRRQLRERARQLIAEARSGVKMSELPSYGEMAAEKLKERSKASGEQNSRLMDLKLKKFLEAQPQVALAGAAQKTVAESSEQDVKNGTEDLRAERLQKATEGFRNPVVFSKDSTVRKTQLQSFSQYVENRPEMKRQRSIQEDTKKGNEEKAAITETQRKPSEDEVLNKGFKDTSQYVVGELAALENEQKQIDTRAALVEKRLRYLMATGRNTEEEEAMMQEWFMLVNKKNALIRRMNQLSLLEKEHDLERRYELLNRELRAMLAIEDWQKTEAQKRREQLLLDELVALVNKRDALVRDLDAQEKQAEEEDEHLERTLEQNKGKMAKKEEKCVLQ</sequence>
<feature type="region of interest" description="Disordered" evidence="5">
    <location>
        <begin position="703"/>
        <end position="777"/>
    </location>
</feature>
<feature type="domain" description="BMERB" evidence="8">
    <location>
        <begin position="982"/>
        <end position="1138"/>
    </location>
</feature>
<evidence type="ECO:0000259" key="8">
    <source>
        <dbReference type="PROSITE" id="PS51848"/>
    </source>
</evidence>
<dbReference type="Pfam" id="PF00307">
    <property type="entry name" value="CH"/>
    <property type="match status" value="1"/>
</dbReference>
<dbReference type="InterPro" id="IPR022735">
    <property type="entry name" value="bMERB_dom"/>
</dbReference>
<keyword evidence="2" id="KW-0597">Phosphoprotein</keyword>
<dbReference type="SMART" id="SM00033">
    <property type="entry name" value="CH"/>
    <property type="match status" value="1"/>
</dbReference>
<keyword evidence="9" id="KW-1185">Reference proteome</keyword>
<dbReference type="SUPFAM" id="SSF47576">
    <property type="entry name" value="Calponin-homology domain, CH-domain"/>
    <property type="match status" value="1"/>
</dbReference>
<evidence type="ECO:0000256" key="1">
    <source>
        <dbReference type="ARBA" id="ARBA00004177"/>
    </source>
</evidence>
<proteinExistence type="predicted"/>
<gene>
    <name evidence="10" type="primary">Ehbp1</name>
</gene>
<feature type="region of interest" description="Disordered" evidence="5">
    <location>
        <begin position="581"/>
        <end position="639"/>
    </location>
</feature>
<keyword evidence="3" id="KW-0967">Endosome</keyword>
<evidence type="ECO:0000313" key="10">
    <source>
        <dbReference type="RefSeq" id="XP_004636226.1"/>
    </source>
</evidence>
<feature type="compositionally biased region" description="Low complexity" evidence="5">
    <location>
        <begin position="621"/>
        <end position="634"/>
    </location>
</feature>
<evidence type="ECO:0000259" key="6">
    <source>
        <dbReference type="PROSITE" id="PS50021"/>
    </source>
</evidence>
<dbReference type="InterPro" id="IPR036872">
    <property type="entry name" value="CH_dom_sf"/>
</dbReference>
<dbReference type="OrthoDB" id="5972258at2759"/>
<feature type="region of interest" description="Disordered" evidence="5">
    <location>
        <begin position="952"/>
        <end position="991"/>
    </location>
</feature>
<feature type="region of interest" description="Disordered" evidence="5">
    <location>
        <begin position="801"/>
        <end position="829"/>
    </location>
</feature>
<dbReference type="Gene3D" id="1.10.418.10">
    <property type="entry name" value="Calponin-like domain"/>
    <property type="match status" value="1"/>
</dbReference>
<dbReference type="PROSITE" id="PS51840">
    <property type="entry name" value="C2_NT"/>
    <property type="match status" value="1"/>
</dbReference>
<evidence type="ECO:0000259" key="7">
    <source>
        <dbReference type="PROSITE" id="PS51840"/>
    </source>
</evidence>
<dbReference type="RefSeq" id="XP_004636226.1">
    <property type="nucleotide sequence ID" value="XM_004636169.2"/>
</dbReference>
<dbReference type="AlphaFoldDB" id="A0A6P3FFB8"/>
<name>A0A6P3FFB8_OCTDE</name>
<dbReference type="Pfam" id="PF10358">
    <property type="entry name" value="NT-C2"/>
    <property type="match status" value="1"/>
</dbReference>
<dbReference type="PANTHER" id="PTHR23167">
    <property type="entry name" value="CALPONIN HOMOLOGY DOMAIN-CONTAINING PROTEIN DDB_G0272472-RELATED"/>
    <property type="match status" value="1"/>
</dbReference>
<dbReference type="InterPro" id="IPR019448">
    <property type="entry name" value="NT-C2"/>
</dbReference>
<protein>
    <submittedName>
        <fullName evidence="10">EH domain-binding protein 1 isoform X5</fullName>
    </submittedName>
</protein>
<organism evidence="9 10">
    <name type="scientific">Octodon degus</name>
    <name type="common">Degu</name>
    <name type="synonym">Sciurus degus</name>
    <dbReference type="NCBI Taxonomy" id="10160"/>
    <lineage>
        <taxon>Eukaryota</taxon>
        <taxon>Metazoa</taxon>
        <taxon>Chordata</taxon>
        <taxon>Craniata</taxon>
        <taxon>Vertebrata</taxon>
        <taxon>Euteleostomi</taxon>
        <taxon>Mammalia</taxon>
        <taxon>Eutheria</taxon>
        <taxon>Euarchontoglires</taxon>
        <taxon>Glires</taxon>
        <taxon>Rodentia</taxon>
        <taxon>Hystricomorpha</taxon>
        <taxon>Octodontidae</taxon>
        <taxon>Octodon</taxon>
    </lineage>
</organism>
<comment type="subcellular location">
    <subcellularLocation>
        <location evidence="1">Endosome</location>
    </subcellularLocation>
</comment>
<feature type="compositionally biased region" description="Basic and acidic residues" evidence="5">
    <location>
        <begin position="705"/>
        <end position="715"/>
    </location>
</feature>
<evidence type="ECO:0000256" key="5">
    <source>
        <dbReference type="SAM" id="MobiDB-lite"/>
    </source>
</evidence>
<feature type="region of interest" description="Disordered" evidence="5">
    <location>
        <begin position="1124"/>
        <end position="1157"/>
    </location>
</feature>
<dbReference type="GeneID" id="101572681"/>
<dbReference type="Proteomes" id="UP000515203">
    <property type="component" value="Unplaced"/>
</dbReference>
<dbReference type="InterPro" id="IPR001715">
    <property type="entry name" value="CH_dom"/>
</dbReference>
<dbReference type="FunFam" id="1.10.418.10:FF:000023">
    <property type="entry name" value="EH domain-binding protein 1 isoform X1"/>
    <property type="match status" value="1"/>
</dbReference>
<dbReference type="PROSITE" id="PS51848">
    <property type="entry name" value="BMERB"/>
    <property type="match status" value="1"/>
</dbReference>
<feature type="domain" description="Calponin-homology (CH)" evidence="6">
    <location>
        <begin position="408"/>
        <end position="513"/>
    </location>
</feature>
<reference evidence="10" key="1">
    <citation type="submission" date="2025-08" db="UniProtKB">
        <authorList>
            <consortium name="RefSeq"/>
        </authorList>
    </citation>
    <scope>IDENTIFICATION</scope>
</reference>
<feature type="compositionally biased region" description="Basic and acidic residues" evidence="5">
    <location>
        <begin position="1135"/>
        <end position="1157"/>
    </location>
</feature>
<feature type="domain" description="C2 NT-type" evidence="7">
    <location>
        <begin position="8"/>
        <end position="158"/>
    </location>
</feature>
<accession>A0A6P3FFB8</accession>
<dbReference type="SMART" id="SM01203">
    <property type="entry name" value="DUF3585"/>
    <property type="match status" value="1"/>
</dbReference>
<evidence type="ECO:0000256" key="4">
    <source>
        <dbReference type="ARBA" id="ARBA00023054"/>
    </source>
</evidence>
<evidence type="ECO:0000256" key="2">
    <source>
        <dbReference type="ARBA" id="ARBA00022553"/>
    </source>
</evidence>
<dbReference type="CTD" id="23301"/>
<feature type="compositionally biased region" description="Basic and acidic residues" evidence="5">
    <location>
        <begin position="590"/>
        <end position="600"/>
    </location>
</feature>
<dbReference type="GO" id="GO:0005768">
    <property type="term" value="C:endosome"/>
    <property type="evidence" value="ECO:0007669"/>
    <property type="project" value="UniProtKB-SubCell"/>
</dbReference>
<evidence type="ECO:0000256" key="3">
    <source>
        <dbReference type="ARBA" id="ARBA00022753"/>
    </source>
</evidence>
<dbReference type="InterPro" id="IPR050540">
    <property type="entry name" value="F-actin_Monoox_Mical"/>
</dbReference>
<dbReference type="Pfam" id="PF12130">
    <property type="entry name" value="bMERB_dom"/>
    <property type="match status" value="1"/>
</dbReference>
<dbReference type="PANTHER" id="PTHR23167:SF43">
    <property type="entry name" value="EH DOMAIN-BINDING PROTEIN 1"/>
    <property type="match status" value="1"/>
</dbReference>
<evidence type="ECO:0000313" key="9">
    <source>
        <dbReference type="Proteomes" id="UP000515203"/>
    </source>
</evidence>